<dbReference type="CDD" id="cd07432">
    <property type="entry name" value="PHP_HisPPase"/>
    <property type="match status" value="1"/>
</dbReference>
<dbReference type="InterPro" id="IPR016195">
    <property type="entry name" value="Pol/histidinol_Pase-like"/>
</dbReference>
<reference evidence="1" key="1">
    <citation type="journal article" date="2021" name="Environ. Microbiol.">
        <title>Genomic characterization of three novel Desulfobacterota classes expand the metabolic and phylogenetic diversity of the phylum.</title>
        <authorList>
            <person name="Murphy C.L."/>
            <person name="Biggerstaff J."/>
            <person name="Eichhorn A."/>
            <person name="Ewing E."/>
            <person name="Shahan R."/>
            <person name="Soriano D."/>
            <person name="Stewart S."/>
            <person name="VanMol K."/>
            <person name="Walker R."/>
            <person name="Walters P."/>
            <person name="Elshahed M.S."/>
            <person name="Youssef N.H."/>
        </authorList>
    </citation>
    <scope>NUCLEOTIDE SEQUENCE</scope>
    <source>
        <strain evidence="1">Zod_Metabat.24</strain>
    </source>
</reference>
<name>A0A9D8PS83_9DELT</name>
<sequence length="227" mass="25252">MKEKNGENIEINDDETYHEEYIHRWDLHVHTVIGSPCANYDSLQIPHYANLENLDGIVITDHNFGWAADNVTVQRYDKLLKSFKEHGVLALIGMEVTCGQNDILIYPEDITAFVDKLPGGLGRMDFDVGEVVETADKVGALSVLAHPHSCPGKNEVMFDAIERYNGIRGVFHNPYGIPEVAGSDAHFPWGVGKALTLFPEEIGEISDIVRLVKEGRCRPTRKVGLNG</sequence>
<dbReference type="PANTHER" id="PTHR42924:SF3">
    <property type="entry name" value="POLYMERASE_HISTIDINOL PHOSPHATASE N-TERMINAL DOMAIN-CONTAINING PROTEIN"/>
    <property type="match status" value="1"/>
</dbReference>
<dbReference type="Proteomes" id="UP000809273">
    <property type="component" value="Unassembled WGS sequence"/>
</dbReference>
<proteinExistence type="predicted"/>
<dbReference type="GO" id="GO:0004534">
    <property type="term" value="F:5'-3' RNA exonuclease activity"/>
    <property type="evidence" value="ECO:0007669"/>
    <property type="project" value="TreeGrafter"/>
</dbReference>
<organism evidence="1 2">
    <name type="scientific">Candidatus Zymogenus saltonus</name>
    <dbReference type="NCBI Taxonomy" id="2844893"/>
    <lineage>
        <taxon>Bacteria</taxon>
        <taxon>Deltaproteobacteria</taxon>
        <taxon>Candidatus Zymogenia</taxon>
        <taxon>Candidatus Zymogeniales</taxon>
        <taxon>Candidatus Zymogenaceae</taxon>
        <taxon>Candidatus Zymogenus</taxon>
    </lineage>
</organism>
<dbReference type="GO" id="GO:0035312">
    <property type="term" value="F:5'-3' DNA exonuclease activity"/>
    <property type="evidence" value="ECO:0007669"/>
    <property type="project" value="TreeGrafter"/>
</dbReference>
<dbReference type="AlphaFoldDB" id="A0A9D8PS83"/>
<dbReference type="InterPro" id="IPR052018">
    <property type="entry name" value="PHP_domain"/>
</dbReference>
<dbReference type="EMBL" id="JAFGIX010000085">
    <property type="protein sequence ID" value="MBN1574610.1"/>
    <property type="molecule type" value="Genomic_DNA"/>
</dbReference>
<dbReference type="SUPFAM" id="SSF89550">
    <property type="entry name" value="PHP domain-like"/>
    <property type="match status" value="1"/>
</dbReference>
<comment type="caution">
    <text evidence="1">The sequence shown here is derived from an EMBL/GenBank/DDBJ whole genome shotgun (WGS) entry which is preliminary data.</text>
</comment>
<accession>A0A9D8PS83</accession>
<evidence type="ECO:0000313" key="2">
    <source>
        <dbReference type="Proteomes" id="UP000809273"/>
    </source>
</evidence>
<evidence type="ECO:0000313" key="1">
    <source>
        <dbReference type="EMBL" id="MBN1574610.1"/>
    </source>
</evidence>
<dbReference type="PANTHER" id="PTHR42924">
    <property type="entry name" value="EXONUCLEASE"/>
    <property type="match status" value="1"/>
</dbReference>
<dbReference type="Gene3D" id="3.20.20.140">
    <property type="entry name" value="Metal-dependent hydrolases"/>
    <property type="match status" value="1"/>
</dbReference>
<gene>
    <name evidence="1" type="ORF">JW984_15540</name>
</gene>
<protein>
    <submittedName>
        <fullName evidence="1">PHP domain-containing protein</fullName>
    </submittedName>
</protein>
<dbReference type="Pfam" id="PF13263">
    <property type="entry name" value="PHP_C"/>
    <property type="match status" value="1"/>
</dbReference>
<reference evidence="1" key="2">
    <citation type="submission" date="2021-01" db="EMBL/GenBank/DDBJ databases">
        <authorList>
            <person name="Hahn C.R."/>
            <person name="Youssef N.H."/>
            <person name="Elshahed M."/>
        </authorList>
    </citation>
    <scope>NUCLEOTIDE SEQUENCE</scope>
    <source>
        <strain evidence="1">Zod_Metabat.24</strain>
    </source>
</reference>